<keyword evidence="2" id="KW-1185">Reference proteome</keyword>
<protein>
    <submittedName>
        <fullName evidence="1">Uncharacterized protein</fullName>
    </submittedName>
</protein>
<name>A0A8X6GKD3_TRICU</name>
<comment type="caution">
    <text evidence="1">The sequence shown here is derived from an EMBL/GenBank/DDBJ whole genome shotgun (WGS) entry which is preliminary data.</text>
</comment>
<dbReference type="EMBL" id="BMAO01032750">
    <property type="protein sequence ID" value="GFQ84313.1"/>
    <property type="molecule type" value="Genomic_DNA"/>
</dbReference>
<gene>
    <name evidence="1" type="ORF">TNCT_416821</name>
</gene>
<reference evidence="1" key="1">
    <citation type="submission" date="2020-07" db="EMBL/GenBank/DDBJ databases">
        <title>Multicomponent nature underlies the extraordinary mechanical properties of spider dragline silk.</title>
        <authorList>
            <person name="Kono N."/>
            <person name="Nakamura H."/>
            <person name="Mori M."/>
            <person name="Yoshida Y."/>
            <person name="Ohtoshi R."/>
            <person name="Malay A.D."/>
            <person name="Moran D.A.P."/>
            <person name="Tomita M."/>
            <person name="Numata K."/>
            <person name="Arakawa K."/>
        </authorList>
    </citation>
    <scope>NUCLEOTIDE SEQUENCE</scope>
</reference>
<dbReference type="AlphaFoldDB" id="A0A8X6GKD3"/>
<evidence type="ECO:0000313" key="1">
    <source>
        <dbReference type="EMBL" id="GFQ84313.1"/>
    </source>
</evidence>
<evidence type="ECO:0000313" key="2">
    <source>
        <dbReference type="Proteomes" id="UP000887116"/>
    </source>
</evidence>
<dbReference type="Proteomes" id="UP000887116">
    <property type="component" value="Unassembled WGS sequence"/>
</dbReference>
<accession>A0A8X6GKD3</accession>
<proteinExistence type="predicted"/>
<organism evidence="1 2">
    <name type="scientific">Trichonephila clavata</name>
    <name type="common">Joro spider</name>
    <name type="synonym">Nephila clavata</name>
    <dbReference type="NCBI Taxonomy" id="2740835"/>
    <lineage>
        <taxon>Eukaryota</taxon>
        <taxon>Metazoa</taxon>
        <taxon>Ecdysozoa</taxon>
        <taxon>Arthropoda</taxon>
        <taxon>Chelicerata</taxon>
        <taxon>Arachnida</taxon>
        <taxon>Araneae</taxon>
        <taxon>Araneomorphae</taxon>
        <taxon>Entelegynae</taxon>
        <taxon>Araneoidea</taxon>
        <taxon>Nephilidae</taxon>
        <taxon>Trichonephila</taxon>
    </lineage>
</organism>
<sequence>MPKEDPSFANNSRCYKSIMIELENNDYPDIENFYEANQVNSEEEYLNILRAGLRVQESSANENRVKNSTTHSTRSYSVFSNPTQTLNLSLKNILVQLTW</sequence>